<dbReference type="Gene3D" id="2.120.10.30">
    <property type="entry name" value="TolB, C-terminal domain"/>
    <property type="match status" value="1"/>
</dbReference>
<dbReference type="Proteomes" id="UP001597452">
    <property type="component" value="Unassembled WGS sequence"/>
</dbReference>
<dbReference type="PANTHER" id="PTHR19328">
    <property type="entry name" value="HEDGEHOG-INTERACTING PROTEIN"/>
    <property type="match status" value="1"/>
</dbReference>
<protein>
    <submittedName>
        <fullName evidence="3">PQQ-dependent sugar dehydrogenase</fullName>
    </submittedName>
</protein>
<dbReference type="RefSeq" id="WP_377328577.1">
    <property type="nucleotide sequence ID" value="NZ_JBHUMZ010000019.1"/>
</dbReference>
<gene>
    <name evidence="3" type="ORF">ACFSW4_08095</name>
</gene>
<dbReference type="InterPro" id="IPR012938">
    <property type="entry name" value="Glc/Sorbosone_DH"/>
</dbReference>
<dbReference type="EMBL" id="JBHUMZ010000019">
    <property type="protein sequence ID" value="MFD2638820.1"/>
    <property type="molecule type" value="Genomic_DNA"/>
</dbReference>
<dbReference type="PROSITE" id="PS51257">
    <property type="entry name" value="PROKAR_LIPOPROTEIN"/>
    <property type="match status" value="1"/>
</dbReference>
<accession>A0ABW5QBH5</accession>
<evidence type="ECO:0000256" key="1">
    <source>
        <dbReference type="SAM" id="MobiDB-lite"/>
    </source>
</evidence>
<reference evidence="4" key="1">
    <citation type="journal article" date="2019" name="Int. J. Syst. Evol. Microbiol.">
        <title>The Global Catalogue of Microorganisms (GCM) 10K type strain sequencing project: providing services to taxonomists for standard genome sequencing and annotation.</title>
        <authorList>
            <consortium name="The Broad Institute Genomics Platform"/>
            <consortium name="The Broad Institute Genome Sequencing Center for Infectious Disease"/>
            <person name="Wu L."/>
            <person name="Ma J."/>
        </authorList>
    </citation>
    <scope>NUCLEOTIDE SEQUENCE [LARGE SCALE GENOMIC DNA]</scope>
    <source>
        <strain evidence="4">TISTR 1571</strain>
    </source>
</reference>
<dbReference type="InterPro" id="IPR011042">
    <property type="entry name" value="6-blade_b-propeller_TolB-like"/>
</dbReference>
<feature type="domain" description="Glucose/Sorbosone dehydrogenase" evidence="2">
    <location>
        <begin position="57"/>
        <end position="349"/>
    </location>
</feature>
<evidence type="ECO:0000313" key="4">
    <source>
        <dbReference type="Proteomes" id="UP001597452"/>
    </source>
</evidence>
<keyword evidence="4" id="KW-1185">Reference proteome</keyword>
<organism evidence="3 4">
    <name type="scientific">Piscibacillus salipiscarius</name>
    <dbReference type="NCBI Taxonomy" id="299480"/>
    <lineage>
        <taxon>Bacteria</taxon>
        <taxon>Bacillati</taxon>
        <taxon>Bacillota</taxon>
        <taxon>Bacilli</taxon>
        <taxon>Bacillales</taxon>
        <taxon>Bacillaceae</taxon>
        <taxon>Piscibacillus</taxon>
    </lineage>
</organism>
<dbReference type="PANTHER" id="PTHR19328:SF13">
    <property type="entry name" value="HIPL1 PROTEIN"/>
    <property type="match status" value="1"/>
</dbReference>
<feature type="region of interest" description="Disordered" evidence="1">
    <location>
        <begin position="22"/>
        <end position="42"/>
    </location>
</feature>
<feature type="compositionally biased region" description="Basic and acidic residues" evidence="1">
    <location>
        <begin position="33"/>
        <end position="42"/>
    </location>
</feature>
<comment type="caution">
    <text evidence="3">The sequence shown here is derived from an EMBL/GenBank/DDBJ whole genome shotgun (WGS) entry which is preliminary data.</text>
</comment>
<evidence type="ECO:0000313" key="3">
    <source>
        <dbReference type="EMBL" id="MFD2638820.1"/>
    </source>
</evidence>
<dbReference type="Pfam" id="PF07995">
    <property type="entry name" value="GSDH"/>
    <property type="match status" value="1"/>
</dbReference>
<feature type="compositionally biased region" description="Acidic residues" evidence="1">
    <location>
        <begin position="22"/>
        <end position="32"/>
    </location>
</feature>
<evidence type="ECO:0000259" key="2">
    <source>
        <dbReference type="Pfam" id="PF07995"/>
    </source>
</evidence>
<proteinExistence type="predicted"/>
<sequence length="365" mass="41253">MKKIVGFSLMLVIIIGCTTDTSEEPLETTNEPETEHSLEEKESIELEENVTTLAEKLTIPWSIAKYEDSFYVTERGGKLLRISENGQITNQELNLEREILHYGEGGLLGLLLHPNFAENNHAYIYHTYQEGDQIFNRVVLIENDGESWQEVEVLIDQIPGARFHNGGRIELGPDRKLYITTGDATERKLAQDQSSLAGKILRMDLDGTIPEDNPFNDSYVYSYGHRNPQGITWGDDGTMYSTEHGNSAHDEINIIEPGKNYGWPVIEGDQNADDMSPPLYHTGNTTWAPSGIAYHNGKVYIAALRGSQIIAFDTETKKPTTFYENSGRMRDIWIEDGYLYTITSNRDGRGNPDQTDDQLIRIKLE</sequence>
<dbReference type="InterPro" id="IPR011041">
    <property type="entry name" value="Quinoprot_gluc/sorb_DH_b-prop"/>
</dbReference>
<name>A0ABW5QBH5_9BACI</name>
<dbReference type="SUPFAM" id="SSF50952">
    <property type="entry name" value="Soluble quinoprotein glucose dehydrogenase"/>
    <property type="match status" value="1"/>
</dbReference>